<sequence length="542" mass="56025">MRTSTTTTTLAALSLASLAAASSHHNNAALHRRTMHKLRARASEGIAYYGYQNGTTNACGTVSQDTDMIAGLSATYISGTSTADCWQHLTVTNTDTGASIDVTATDNCKVCGDSDVYLSTSAFEALNAGTLNGGTLNITWAWASSSSSSSVSVASPSSVSVSSSSADSSSPTSVSVAEAIAPAPTSSSVSSTVASTSASTSVASSTSSTASAAATGTSSNGWTLSQSLTGQNLINYFTASSGASDNSGVANYVDNLISVNSDGDVLMWVDTTENVNLRNSMKLSSSETFNVGTMMIFDIVHMPTGCGTWPALWLLGGGTWPAGGEIDIIEGVNEYVHNVMSIHTSEGCSITQNNVNALVDSTINVASDLDCYAYADQDQTCAATSSQTNSYGSGFNAGGGTYAIQIIDAGIYINYWAAGSVPSDITSGSPNPSSWSAQTFFSATNCAIGTYFTDLALIIDTNLGGTFTEGVWSTSGAGGQQTSCASSTGYSTAASYVQNMGSAFSEAYWVSLLFFSFWFNPDLDLFFFIANLEYQHLLSVDA</sequence>
<protein>
    <recommendedName>
        <fullName evidence="2">GH16 domain-containing protein</fullName>
    </recommendedName>
</protein>
<dbReference type="PANTHER" id="PTHR10963:SF24">
    <property type="entry name" value="GLYCOSIDASE C21B10.07-RELATED"/>
    <property type="match status" value="1"/>
</dbReference>
<keyword evidence="4" id="KW-1185">Reference proteome</keyword>
<dbReference type="InterPro" id="IPR050546">
    <property type="entry name" value="Glycosyl_Hydrlase_16"/>
</dbReference>
<dbReference type="InterPro" id="IPR000757">
    <property type="entry name" value="Beta-glucanase-like"/>
</dbReference>
<evidence type="ECO:0000256" key="1">
    <source>
        <dbReference type="SAM" id="SignalP"/>
    </source>
</evidence>
<dbReference type="GO" id="GO:0009251">
    <property type="term" value="P:glucan catabolic process"/>
    <property type="evidence" value="ECO:0007669"/>
    <property type="project" value="TreeGrafter"/>
</dbReference>
<dbReference type="PANTHER" id="PTHR10963">
    <property type="entry name" value="GLYCOSYL HYDROLASE-RELATED"/>
    <property type="match status" value="1"/>
</dbReference>
<dbReference type="SUPFAM" id="SSF50685">
    <property type="entry name" value="Barwin-like endoglucanases"/>
    <property type="match status" value="1"/>
</dbReference>
<evidence type="ECO:0000313" key="4">
    <source>
        <dbReference type="Proteomes" id="UP000799118"/>
    </source>
</evidence>
<accession>A0A6A4GJR5</accession>
<keyword evidence="1" id="KW-0732">Signal</keyword>
<evidence type="ECO:0000313" key="3">
    <source>
        <dbReference type="EMBL" id="KAE9385607.1"/>
    </source>
</evidence>
<feature type="signal peptide" evidence="1">
    <location>
        <begin position="1"/>
        <end position="21"/>
    </location>
</feature>
<dbReference type="InterPro" id="IPR013320">
    <property type="entry name" value="ConA-like_dom_sf"/>
</dbReference>
<organism evidence="3 4">
    <name type="scientific">Gymnopus androsaceus JB14</name>
    <dbReference type="NCBI Taxonomy" id="1447944"/>
    <lineage>
        <taxon>Eukaryota</taxon>
        <taxon>Fungi</taxon>
        <taxon>Dikarya</taxon>
        <taxon>Basidiomycota</taxon>
        <taxon>Agaricomycotina</taxon>
        <taxon>Agaricomycetes</taxon>
        <taxon>Agaricomycetidae</taxon>
        <taxon>Agaricales</taxon>
        <taxon>Marasmiineae</taxon>
        <taxon>Omphalotaceae</taxon>
        <taxon>Gymnopus</taxon>
    </lineage>
</organism>
<dbReference type="OrthoDB" id="192832at2759"/>
<dbReference type="Proteomes" id="UP000799118">
    <property type="component" value="Unassembled WGS sequence"/>
</dbReference>
<dbReference type="InterPro" id="IPR036908">
    <property type="entry name" value="RlpA-like_sf"/>
</dbReference>
<feature type="chain" id="PRO_5025341414" description="GH16 domain-containing protein" evidence="1">
    <location>
        <begin position="22"/>
        <end position="542"/>
    </location>
</feature>
<evidence type="ECO:0000259" key="2">
    <source>
        <dbReference type="PROSITE" id="PS51762"/>
    </source>
</evidence>
<dbReference type="EMBL" id="ML769964">
    <property type="protein sequence ID" value="KAE9385607.1"/>
    <property type="molecule type" value="Genomic_DNA"/>
</dbReference>
<dbReference type="GO" id="GO:0004553">
    <property type="term" value="F:hydrolase activity, hydrolyzing O-glycosyl compounds"/>
    <property type="evidence" value="ECO:0007669"/>
    <property type="project" value="InterPro"/>
</dbReference>
<dbReference type="Gene3D" id="2.40.40.10">
    <property type="entry name" value="RlpA-like domain"/>
    <property type="match status" value="1"/>
</dbReference>
<dbReference type="Gene3D" id="2.60.120.200">
    <property type="match status" value="1"/>
</dbReference>
<dbReference type="AlphaFoldDB" id="A0A6A4GJR5"/>
<dbReference type="CDD" id="cd22191">
    <property type="entry name" value="DPBB_RlpA_EXP_N-like"/>
    <property type="match status" value="1"/>
</dbReference>
<dbReference type="SUPFAM" id="SSF49899">
    <property type="entry name" value="Concanavalin A-like lectins/glucanases"/>
    <property type="match status" value="1"/>
</dbReference>
<name>A0A6A4GJR5_9AGAR</name>
<dbReference type="PROSITE" id="PS51762">
    <property type="entry name" value="GH16_2"/>
    <property type="match status" value="1"/>
</dbReference>
<feature type="domain" description="GH16" evidence="2">
    <location>
        <begin position="217"/>
        <end position="470"/>
    </location>
</feature>
<dbReference type="Pfam" id="PF26113">
    <property type="entry name" value="GH16_XgeA"/>
    <property type="match status" value="1"/>
</dbReference>
<reference evidence="3" key="1">
    <citation type="journal article" date="2019" name="Environ. Microbiol.">
        <title>Fungal ecological strategies reflected in gene transcription - a case study of two litter decomposers.</title>
        <authorList>
            <person name="Barbi F."/>
            <person name="Kohler A."/>
            <person name="Barry K."/>
            <person name="Baskaran P."/>
            <person name="Daum C."/>
            <person name="Fauchery L."/>
            <person name="Ihrmark K."/>
            <person name="Kuo A."/>
            <person name="LaButti K."/>
            <person name="Lipzen A."/>
            <person name="Morin E."/>
            <person name="Grigoriev I.V."/>
            <person name="Henrissat B."/>
            <person name="Lindahl B."/>
            <person name="Martin F."/>
        </authorList>
    </citation>
    <scope>NUCLEOTIDE SEQUENCE</scope>
    <source>
        <strain evidence="3">JB14</strain>
    </source>
</reference>
<gene>
    <name evidence="3" type="ORF">BT96DRAFT_840512</name>
</gene>
<proteinExistence type="predicted"/>